<sequence length="107" mass="12332">MESLAHEAEEEAKKAQKFIHQVEDIEKKIETTLLQSSRILSHKLLLFFNSSIRAKRPSLFSINVLMKLVCWESPVCLERELAAGWRKNLQSGGEVRGSRRIIIKNRS</sequence>
<name>A0AAV3P668_LITER</name>
<accession>A0AAV3P668</accession>
<protein>
    <submittedName>
        <fullName evidence="1">Uncharacterized protein</fullName>
    </submittedName>
</protein>
<comment type="caution">
    <text evidence="1">The sequence shown here is derived from an EMBL/GenBank/DDBJ whole genome shotgun (WGS) entry which is preliminary data.</text>
</comment>
<proteinExistence type="predicted"/>
<keyword evidence="2" id="KW-1185">Reference proteome</keyword>
<organism evidence="1 2">
    <name type="scientific">Lithospermum erythrorhizon</name>
    <name type="common">Purple gromwell</name>
    <name type="synonym">Lithospermum officinale var. erythrorhizon</name>
    <dbReference type="NCBI Taxonomy" id="34254"/>
    <lineage>
        <taxon>Eukaryota</taxon>
        <taxon>Viridiplantae</taxon>
        <taxon>Streptophyta</taxon>
        <taxon>Embryophyta</taxon>
        <taxon>Tracheophyta</taxon>
        <taxon>Spermatophyta</taxon>
        <taxon>Magnoliopsida</taxon>
        <taxon>eudicotyledons</taxon>
        <taxon>Gunneridae</taxon>
        <taxon>Pentapetalae</taxon>
        <taxon>asterids</taxon>
        <taxon>lamiids</taxon>
        <taxon>Boraginales</taxon>
        <taxon>Boraginaceae</taxon>
        <taxon>Boraginoideae</taxon>
        <taxon>Lithospermeae</taxon>
        <taxon>Lithospermum</taxon>
    </lineage>
</organism>
<evidence type="ECO:0000313" key="2">
    <source>
        <dbReference type="Proteomes" id="UP001454036"/>
    </source>
</evidence>
<evidence type="ECO:0000313" key="1">
    <source>
        <dbReference type="EMBL" id="GAA0147099.1"/>
    </source>
</evidence>
<gene>
    <name evidence="1" type="ORF">LIER_36451</name>
</gene>
<dbReference type="AlphaFoldDB" id="A0AAV3P668"/>
<reference evidence="1 2" key="1">
    <citation type="submission" date="2024-01" db="EMBL/GenBank/DDBJ databases">
        <title>The complete chloroplast genome sequence of Lithospermum erythrorhizon: insights into the phylogenetic relationship among Boraginaceae species and the maternal lineages of purple gromwells.</title>
        <authorList>
            <person name="Okada T."/>
            <person name="Watanabe K."/>
        </authorList>
    </citation>
    <scope>NUCLEOTIDE SEQUENCE [LARGE SCALE GENOMIC DNA]</scope>
</reference>
<dbReference type="EMBL" id="BAABME010016702">
    <property type="protein sequence ID" value="GAA0147099.1"/>
    <property type="molecule type" value="Genomic_DNA"/>
</dbReference>
<dbReference type="Proteomes" id="UP001454036">
    <property type="component" value="Unassembled WGS sequence"/>
</dbReference>